<evidence type="ECO:0000256" key="2">
    <source>
        <dbReference type="ARBA" id="ARBA00023015"/>
    </source>
</evidence>
<keyword evidence="3" id="KW-0238">DNA-binding</keyword>
<dbReference type="Proteomes" id="UP001597351">
    <property type="component" value="Unassembled WGS sequence"/>
</dbReference>
<dbReference type="Gene3D" id="1.10.10.10">
    <property type="entry name" value="Winged helix-like DNA-binding domain superfamily/Winged helix DNA-binding domain"/>
    <property type="match status" value="1"/>
</dbReference>
<dbReference type="InterPro" id="IPR001867">
    <property type="entry name" value="OmpR/PhoB-type_DNA-bd"/>
</dbReference>
<dbReference type="Pfam" id="PF03704">
    <property type="entry name" value="BTAD"/>
    <property type="match status" value="1"/>
</dbReference>
<comment type="similarity">
    <text evidence="1">Belongs to the AfsR/DnrI/RedD regulatory family.</text>
</comment>
<evidence type="ECO:0000256" key="4">
    <source>
        <dbReference type="ARBA" id="ARBA00023163"/>
    </source>
</evidence>
<dbReference type="InterPro" id="IPR016032">
    <property type="entry name" value="Sig_transdc_resp-reg_C-effctor"/>
</dbReference>
<dbReference type="EMBL" id="JBHUGD010000004">
    <property type="protein sequence ID" value="MFD1949071.1"/>
    <property type="molecule type" value="Genomic_DNA"/>
</dbReference>
<evidence type="ECO:0000259" key="6">
    <source>
        <dbReference type="SMART" id="SM01043"/>
    </source>
</evidence>
<sequence length="303" mass="32440">MTGTQTRIHLFGTTRVTRDGTPVDGKALEGVKPRQVLSILALEAGSPVPKDRLAELLWDGAPPRSYSGTLESYVCLVRRHLGLRGRDSGLATVLHGYVLDPEKLPVDLTDFHRLIGPGGAGRHGCDRERLAAVEAALELVTGELLASEAYSPWAEQERTRFAAAVVAATVDAAGCALRLQEGERALSLARAAVRHGGFDEAAWRVLINALDATGRGAEALRAYVRLTELLASELGTTPSPETTRCYLDVLARNDDRSPRGSAGEELHLLLRLVRDRMHSVPGVDLPTADRGLGQLVAAIPSLG</sequence>
<dbReference type="Gene3D" id="1.25.40.10">
    <property type="entry name" value="Tetratricopeptide repeat domain"/>
    <property type="match status" value="1"/>
</dbReference>
<evidence type="ECO:0000256" key="3">
    <source>
        <dbReference type="ARBA" id="ARBA00023125"/>
    </source>
</evidence>
<dbReference type="SUPFAM" id="SSF48452">
    <property type="entry name" value="TPR-like"/>
    <property type="match status" value="1"/>
</dbReference>
<dbReference type="PANTHER" id="PTHR35807:SF1">
    <property type="entry name" value="TRANSCRIPTIONAL REGULATOR REDD"/>
    <property type="match status" value="1"/>
</dbReference>
<proteinExistence type="inferred from homology"/>
<protein>
    <submittedName>
        <fullName evidence="7">Bacterial transcriptional activator domain-containing protein</fullName>
    </submittedName>
</protein>
<keyword evidence="4" id="KW-0804">Transcription</keyword>
<dbReference type="InterPro" id="IPR005158">
    <property type="entry name" value="BTAD"/>
</dbReference>
<dbReference type="SMART" id="SM01043">
    <property type="entry name" value="BTAD"/>
    <property type="match status" value="1"/>
</dbReference>
<evidence type="ECO:0000313" key="8">
    <source>
        <dbReference type="Proteomes" id="UP001597351"/>
    </source>
</evidence>
<accession>A0ABW4TT37</accession>
<dbReference type="InterPro" id="IPR011990">
    <property type="entry name" value="TPR-like_helical_dom_sf"/>
</dbReference>
<evidence type="ECO:0000259" key="5">
    <source>
        <dbReference type="SMART" id="SM00862"/>
    </source>
</evidence>
<evidence type="ECO:0000313" key="7">
    <source>
        <dbReference type="EMBL" id="MFD1949071.1"/>
    </source>
</evidence>
<dbReference type="RefSeq" id="WP_343921142.1">
    <property type="nucleotide sequence ID" value="NZ_BAAAJT010000003.1"/>
</dbReference>
<evidence type="ECO:0000256" key="1">
    <source>
        <dbReference type="ARBA" id="ARBA00005820"/>
    </source>
</evidence>
<dbReference type="SMART" id="SM00862">
    <property type="entry name" value="Trans_reg_C"/>
    <property type="match status" value="1"/>
</dbReference>
<dbReference type="InterPro" id="IPR036388">
    <property type="entry name" value="WH-like_DNA-bd_sf"/>
</dbReference>
<comment type="caution">
    <text evidence="7">The sequence shown here is derived from an EMBL/GenBank/DDBJ whole genome shotgun (WGS) entry which is preliminary data.</text>
</comment>
<keyword evidence="8" id="KW-1185">Reference proteome</keyword>
<keyword evidence="2" id="KW-0805">Transcription regulation</keyword>
<dbReference type="InterPro" id="IPR051677">
    <property type="entry name" value="AfsR-DnrI-RedD_regulator"/>
</dbReference>
<organism evidence="7 8">
    <name type="scientific">Nocardioides aestuarii</name>
    <dbReference type="NCBI Taxonomy" id="252231"/>
    <lineage>
        <taxon>Bacteria</taxon>
        <taxon>Bacillati</taxon>
        <taxon>Actinomycetota</taxon>
        <taxon>Actinomycetes</taxon>
        <taxon>Propionibacteriales</taxon>
        <taxon>Nocardioidaceae</taxon>
        <taxon>Nocardioides</taxon>
    </lineage>
</organism>
<feature type="domain" description="Bacterial transcriptional activator" evidence="6">
    <location>
        <begin position="106"/>
        <end position="250"/>
    </location>
</feature>
<reference evidence="8" key="1">
    <citation type="journal article" date="2019" name="Int. J. Syst. Evol. Microbiol.">
        <title>The Global Catalogue of Microorganisms (GCM) 10K type strain sequencing project: providing services to taxonomists for standard genome sequencing and annotation.</title>
        <authorList>
            <consortium name="The Broad Institute Genomics Platform"/>
            <consortium name="The Broad Institute Genome Sequencing Center for Infectious Disease"/>
            <person name="Wu L."/>
            <person name="Ma J."/>
        </authorList>
    </citation>
    <scope>NUCLEOTIDE SEQUENCE [LARGE SCALE GENOMIC DNA]</scope>
    <source>
        <strain evidence="8">CGMCC 1.12477</strain>
    </source>
</reference>
<feature type="domain" description="OmpR/PhoB-type" evidence="5">
    <location>
        <begin position="25"/>
        <end position="99"/>
    </location>
</feature>
<gene>
    <name evidence="7" type="ORF">ACFSDE_19865</name>
</gene>
<dbReference type="SUPFAM" id="SSF46894">
    <property type="entry name" value="C-terminal effector domain of the bipartite response regulators"/>
    <property type="match status" value="1"/>
</dbReference>
<name>A0ABW4TT37_9ACTN</name>
<dbReference type="PANTHER" id="PTHR35807">
    <property type="entry name" value="TRANSCRIPTIONAL REGULATOR REDD-RELATED"/>
    <property type="match status" value="1"/>
</dbReference>